<evidence type="ECO:0000256" key="5">
    <source>
        <dbReference type="ARBA" id="ARBA00022723"/>
    </source>
</evidence>
<dbReference type="EnsemblPlants" id="TuG1812S0003169500.01.T01">
    <property type="protein sequence ID" value="TuG1812S0003169500.01.T01"/>
    <property type="gene ID" value="TuG1812S0003169500.01"/>
</dbReference>
<feature type="domain" description="PPM-type phosphatase" evidence="14">
    <location>
        <begin position="19"/>
        <end position="316"/>
    </location>
</feature>
<dbReference type="Gene3D" id="3.60.40.10">
    <property type="entry name" value="PPM-type phosphatase domain"/>
    <property type="match status" value="1"/>
</dbReference>
<evidence type="ECO:0000256" key="2">
    <source>
        <dbReference type="ARBA" id="ARBA00001946"/>
    </source>
</evidence>
<comment type="cofactor">
    <cofactor evidence="2">
        <name>Mg(2+)</name>
        <dbReference type="ChEBI" id="CHEBI:18420"/>
    </cofactor>
</comment>
<evidence type="ECO:0000256" key="7">
    <source>
        <dbReference type="ARBA" id="ARBA00022842"/>
    </source>
</evidence>
<keyword evidence="8 12" id="KW-0904">Protein phosphatase</keyword>
<evidence type="ECO:0000256" key="13">
    <source>
        <dbReference type="SAM" id="MobiDB-lite"/>
    </source>
</evidence>
<evidence type="ECO:0000256" key="8">
    <source>
        <dbReference type="ARBA" id="ARBA00022912"/>
    </source>
</evidence>
<reference evidence="15" key="2">
    <citation type="submission" date="2022-06" db="UniProtKB">
        <authorList>
            <consortium name="EnsemblPlants"/>
        </authorList>
    </citation>
    <scope>IDENTIFICATION</scope>
</reference>
<dbReference type="PANTHER" id="PTHR47992">
    <property type="entry name" value="PROTEIN PHOSPHATASE"/>
    <property type="match status" value="1"/>
</dbReference>
<dbReference type="InterPro" id="IPR000222">
    <property type="entry name" value="PP2C_BS"/>
</dbReference>
<dbReference type="GO" id="GO:0004722">
    <property type="term" value="F:protein serine/threonine phosphatase activity"/>
    <property type="evidence" value="ECO:0007669"/>
    <property type="project" value="UniProtKB-EC"/>
</dbReference>
<evidence type="ECO:0000256" key="6">
    <source>
        <dbReference type="ARBA" id="ARBA00022801"/>
    </source>
</evidence>
<dbReference type="AlphaFoldDB" id="A0A8R7RBZ6"/>
<reference evidence="16" key="1">
    <citation type="journal article" date="2013" name="Nature">
        <title>Draft genome of the wheat A-genome progenitor Triticum urartu.</title>
        <authorList>
            <person name="Ling H.Q."/>
            <person name="Zhao S."/>
            <person name="Liu D."/>
            <person name="Wang J."/>
            <person name="Sun H."/>
            <person name="Zhang C."/>
            <person name="Fan H."/>
            <person name="Li D."/>
            <person name="Dong L."/>
            <person name="Tao Y."/>
            <person name="Gao C."/>
            <person name="Wu H."/>
            <person name="Li Y."/>
            <person name="Cui Y."/>
            <person name="Guo X."/>
            <person name="Zheng S."/>
            <person name="Wang B."/>
            <person name="Yu K."/>
            <person name="Liang Q."/>
            <person name="Yang W."/>
            <person name="Lou X."/>
            <person name="Chen J."/>
            <person name="Feng M."/>
            <person name="Jian J."/>
            <person name="Zhang X."/>
            <person name="Luo G."/>
            <person name="Jiang Y."/>
            <person name="Liu J."/>
            <person name="Wang Z."/>
            <person name="Sha Y."/>
            <person name="Zhang B."/>
            <person name="Wu H."/>
            <person name="Tang D."/>
            <person name="Shen Q."/>
            <person name="Xue P."/>
            <person name="Zou S."/>
            <person name="Wang X."/>
            <person name="Liu X."/>
            <person name="Wang F."/>
            <person name="Yang Y."/>
            <person name="An X."/>
            <person name="Dong Z."/>
            <person name="Zhang K."/>
            <person name="Zhang X."/>
            <person name="Luo M.C."/>
            <person name="Dvorak J."/>
            <person name="Tong Y."/>
            <person name="Wang J."/>
            <person name="Yang H."/>
            <person name="Li Z."/>
            <person name="Wang D."/>
            <person name="Zhang A."/>
            <person name="Wang J."/>
        </authorList>
    </citation>
    <scope>NUCLEOTIDE SEQUENCE</scope>
    <source>
        <strain evidence="16">cv. G1812</strain>
    </source>
</reference>
<evidence type="ECO:0000256" key="11">
    <source>
        <dbReference type="ARBA" id="ARBA00048336"/>
    </source>
</evidence>
<evidence type="ECO:0000313" key="16">
    <source>
        <dbReference type="Proteomes" id="UP000015106"/>
    </source>
</evidence>
<organism evidence="15 16">
    <name type="scientific">Triticum urartu</name>
    <name type="common">Red wild einkorn</name>
    <name type="synonym">Crithodium urartu</name>
    <dbReference type="NCBI Taxonomy" id="4572"/>
    <lineage>
        <taxon>Eukaryota</taxon>
        <taxon>Viridiplantae</taxon>
        <taxon>Streptophyta</taxon>
        <taxon>Embryophyta</taxon>
        <taxon>Tracheophyta</taxon>
        <taxon>Spermatophyta</taxon>
        <taxon>Magnoliopsida</taxon>
        <taxon>Liliopsida</taxon>
        <taxon>Poales</taxon>
        <taxon>Poaceae</taxon>
        <taxon>BOP clade</taxon>
        <taxon>Pooideae</taxon>
        <taxon>Triticodae</taxon>
        <taxon>Triticeae</taxon>
        <taxon>Triticinae</taxon>
        <taxon>Triticum</taxon>
    </lineage>
</organism>
<dbReference type="PROSITE" id="PS51746">
    <property type="entry name" value="PPM_2"/>
    <property type="match status" value="1"/>
</dbReference>
<keyword evidence="7" id="KW-0460">Magnesium</keyword>
<evidence type="ECO:0000256" key="12">
    <source>
        <dbReference type="RuleBase" id="RU003465"/>
    </source>
</evidence>
<evidence type="ECO:0000259" key="14">
    <source>
        <dbReference type="PROSITE" id="PS51746"/>
    </source>
</evidence>
<dbReference type="PROSITE" id="PS01032">
    <property type="entry name" value="PPM_1"/>
    <property type="match status" value="1"/>
</dbReference>
<dbReference type="Proteomes" id="UP000015106">
    <property type="component" value="Unassembled WGS sequence"/>
</dbReference>
<keyword evidence="9" id="KW-0464">Manganese</keyword>
<feature type="compositionally biased region" description="Low complexity" evidence="13">
    <location>
        <begin position="330"/>
        <end position="349"/>
    </location>
</feature>
<evidence type="ECO:0000256" key="4">
    <source>
        <dbReference type="ARBA" id="ARBA00013081"/>
    </source>
</evidence>
<sequence length="407" mass="44899">MGKAITYKRTRRAENDVTRYGASSMQGCRDEMEATWASHVHLLDYAPTLFFGVYDGHGGAEVASYCSRKFHEELKKDPSYVLNLPGALKNVYSSIDEKLQESDEWRRDLAYSPDIRNLIRWLWTDVCGANWLPKEGSTACVAVIRGNRIYVANVGDSRCVISRNGQAIDLSMDHKPNYRHERKRIEKAGGQVRMDDIPKKVMADMKLGIHRIEGILHISRSIGDFQFKQDLTLSRQDQMVTCCPDICDVPITNDTQFFVIASAGIWDVMTSRQVVNFVHQCLQSEEKDPGTIYEKLLDSCLREGSKENLTIILVQFKATAHGGAEANVAHGGAEANGAHGGAEANVAHGGADRDTGTDDIESKGSGSRSPKPLEIEAQESGSKKESAPRMLQLGLAKARGMLGVPTV</sequence>
<dbReference type="InterPro" id="IPR036457">
    <property type="entry name" value="PPM-type-like_dom_sf"/>
</dbReference>
<feature type="compositionally biased region" description="Basic and acidic residues" evidence="13">
    <location>
        <begin position="350"/>
        <end position="362"/>
    </location>
</feature>
<dbReference type="SUPFAM" id="SSF81606">
    <property type="entry name" value="PP2C-like"/>
    <property type="match status" value="1"/>
</dbReference>
<evidence type="ECO:0000256" key="3">
    <source>
        <dbReference type="ARBA" id="ARBA00006702"/>
    </source>
</evidence>
<evidence type="ECO:0000256" key="9">
    <source>
        <dbReference type="ARBA" id="ARBA00023211"/>
    </source>
</evidence>
<dbReference type="Gramene" id="TuG1812S0003169500.01.T01">
    <property type="protein sequence ID" value="TuG1812S0003169500.01.T01"/>
    <property type="gene ID" value="TuG1812S0003169500.01"/>
</dbReference>
<evidence type="ECO:0000256" key="1">
    <source>
        <dbReference type="ARBA" id="ARBA00001936"/>
    </source>
</evidence>
<name>A0A8R7RBZ6_TRIUA</name>
<evidence type="ECO:0000313" key="15">
    <source>
        <dbReference type="EnsemblPlants" id="TuG1812S0003169500.01.T01"/>
    </source>
</evidence>
<comment type="cofactor">
    <cofactor evidence="1">
        <name>Mn(2+)</name>
        <dbReference type="ChEBI" id="CHEBI:29035"/>
    </cofactor>
</comment>
<comment type="catalytic activity">
    <reaction evidence="10">
        <text>O-phospho-L-seryl-[protein] + H2O = L-seryl-[protein] + phosphate</text>
        <dbReference type="Rhea" id="RHEA:20629"/>
        <dbReference type="Rhea" id="RHEA-COMP:9863"/>
        <dbReference type="Rhea" id="RHEA-COMP:11604"/>
        <dbReference type="ChEBI" id="CHEBI:15377"/>
        <dbReference type="ChEBI" id="CHEBI:29999"/>
        <dbReference type="ChEBI" id="CHEBI:43474"/>
        <dbReference type="ChEBI" id="CHEBI:83421"/>
        <dbReference type="EC" id="3.1.3.16"/>
    </reaction>
</comment>
<dbReference type="Pfam" id="PF00481">
    <property type="entry name" value="PP2C"/>
    <property type="match status" value="1"/>
</dbReference>
<dbReference type="CDD" id="cd00143">
    <property type="entry name" value="PP2Cc"/>
    <property type="match status" value="1"/>
</dbReference>
<dbReference type="InterPro" id="IPR001932">
    <property type="entry name" value="PPM-type_phosphatase-like_dom"/>
</dbReference>
<dbReference type="InterPro" id="IPR015655">
    <property type="entry name" value="PP2C"/>
</dbReference>
<proteinExistence type="inferred from homology"/>
<keyword evidence="6 12" id="KW-0378">Hydrolase</keyword>
<protein>
    <recommendedName>
        <fullName evidence="4">protein-serine/threonine phosphatase</fullName>
        <ecNumber evidence="4">3.1.3.16</ecNumber>
    </recommendedName>
</protein>
<comment type="catalytic activity">
    <reaction evidence="11">
        <text>O-phospho-L-threonyl-[protein] + H2O = L-threonyl-[protein] + phosphate</text>
        <dbReference type="Rhea" id="RHEA:47004"/>
        <dbReference type="Rhea" id="RHEA-COMP:11060"/>
        <dbReference type="Rhea" id="RHEA-COMP:11605"/>
        <dbReference type="ChEBI" id="CHEBI:15377"/>
        <dbReference type="ChEBI" id="CHEBI:30013"/>
        <dbReference type="ChEBI" id="CHEBI:43474"/>
        <dbReference type="ChEBI" id="CHEBI:61977"/>
        <dbReference type="EC" id="3.1.3.16"/>
    </reaction>
</comment>
<keyword evidence="16" id="KW-1185">Reference proteome</keyword>
<accession>A0A8R7RBZ6</accession>
<dbReference type="EC" id="3.1.3.16" evidence="4"/>
<comment type="similarity">
    <text evidence="3 12">Belongs to the PP2C family.</text>
</comment>
<evidence type="ECO:0000256" key="10">
    <source>
        <dbReference type="ARBA" id="ARBA00047761"/>
    </source>
</evidence>
<dbReference type="SMART" id="SM00332">
    <property type="entry name" value="PP2Cc"/>
    <property type="match status" value="1"/>
</dbReference>
<feature type="region of interest" description="Disordered" evidence="13">
    <location>
        <begin position="330"/>
        <end position="391"/>
    </location>
</feature>
<keyword evidence="5" id="KW-0479">Metal-binding</keyword>
<dbReference type="GO" id="GO:0046872">
    <property type="term" value="F:metal ion binding"/>
    <property type="evidence" value="ECO:0007669"/>
    <property type="project" value="UniProtKB-KW"/>
</dbReference>